<evidence type="ECO:0000313" key="2">
    <source>
        <dbReference type="Proteomes" id="UP000054018"/>
    </source>
</evidence>
<sequence length="56" mass="6637">MRSSTDSSEKKRKKKREVRLSCTEFPPLPDRTCRVCLSFSPDTKTHHNNPPTHRRR</sequence>
<protein>
    <submittedName>
        <fullName evidence="1">Uncharacterized protein</fullName>
    </submittedName>
</protein>
<accession>A0A0C9XYF8</accession>
<gene>
    <name evidence="1" type="ORF">PISMIDRAFT_224991</name>
</gene>
<reference evidence="2" key="2">
    <citation type="submission" date="2015-01" db="EMBL/GenBank/DDBJ databases">
        <title>Evolutionary Origins and Diversification of the Mycorrhizal Mutualists.</title>
        <authorList>
            <consortium name="DOE Joint Genome Institute"/>
            <consortium name="Mycorrhizal Genomics Consortium"/>
            <person name="Kohler A."/>
            <person name="Kuo A."/>
            <person name="Nagy L.G."/>
            <person name="Floudas D."/>
            <person name="Copeland A."/>
            <person name="Barry K.W."/>
            <person name="Cichocki N."/>
            <person name="Veneault-Fourrey C."/>
            <person name="LaButti K."/>
            <person name="Lindquist E.A."/>
            <person name="Lipzen A."/>
            <person name="Lundell T."/>
            <person name="Morin E."/>
            <person name="Murat C."/>
            <person name="Riley R."/>
            <person name="Ohm R."/>
            <person name="Sun H."/>
            <person name="Tunlid A."/>
            <person name="Henrissat B."/>
            <person name="Grigoriev I.V."/>
            <person name="Hibbett D.S."/>
            <person name="Martin F."/>
        </authorList>
    </citation>
    <scope>NUCLEOTIDE SEQUENCE [LARGE SCALE GENOMIC DNA]</scope>
    <source>
        <strain evidence="2">441</strain>
    </source>
</reference>
<evidence type="ECO:0000313" key="1">
    <source>
        <dbReference type="EMBL" id="KIK17490.1"/>
    </source>
</evidence>
<dbReference type="EMBL" id="KN833826">
    <property type="protein sequence ID" value="KIK17490.1"/>
    <property type="molecule type" value="Genomic_DNA"/>
</dbReference>
<proteinExistence type="predicted"/>
<dbReference type="AlphaFoldDB" id="A0A0C9XYF8"/>
<dbReference type="Proteomes" id="UP000054018">
    <property type="component" value="Unassembled WGS sequence"/>
</dbReference>
<reference evidence="1 2" key="1">
    <citation type="submission" date="2014-04" db="EMBL/GenBank/DDBJ databases">
        <authorList>
            <consortium name="DOE Joint Genome Institute"/>
            <person name="Kuo A."/>
            <person name="Kohler A."/>
            <person name="Costa M.D."/>
            <person name="Nagy L.G."/>
            <person name="Floudas D."/>
            <person name="Copeland A."/>
            <person name="Barry K.W."/>
            <person name="Cichocki N."/>
            <person name="Veneault-Fourrey C."/>
            <person name="LaButti K."/>
            <person name="Lindquist E.A."/>
            <person name="Lipzen A."/>
            <person name="Lundell T."/>
            <person name="Morin E."/>
            <person name="Murat C."/>
            <person name="Sun H."/>
            <person name="Tunlid A."/>
            <person name="Henrissat B."/>
            <person name="Grigoriev I.V."/>
            <person name="Hibbett D.S."/>
            <person name="Martin F."/>
            <person name="Nordberg H.P."/>
            <person name="Cantor M.N."/>
            <person name="Hua S.X."/>
        </authorList>
    </citation>
    <scope>NUCLEOTIDE SEQUENCE [LARGE SCALE GENOMIC DNA]</scope>
    <source>
        <strain evidence="1 2">441</strain>
    </source>
</reference>
<name>A0A0C9XYF8_9AGAM</name>
<keyword evidence="2" id="KW-1185">Reference proteome</keyword>
<dbReference type="HOGENOM" id="CLU_3015057_0_0_1"/>
<organism evidence="1 2">
    <name type="scientific">Pisolithus microcarpus 441</name>
    <dbReference type="NCBI Taxonomy" id="765257"/>
    <lineage>
        <taxon>Eukaryota</taxon>
        <taxon>Fungi</taxon>
        <taxon>Dikarya</taxon>
        <taxon>Basidiomycota</taxon>
        <taxon>Agaricomycotina</taxon>
        <taxon>Agaricomycetes</taxon>
        <taxon>Agaricomycetidae</taxon>
        <taxon>Boletales</taxon>
        <taxon>Sclerodermatineae</taxon>
        <taxon>Pisolithaceae</taxon>
        <taxon>Pisolithus</taxon>
    </lineage>
</organism>